<evidence type="ECO:0000313" key="9">
    <source>
        <dbReference type="Proteomes" id="UP000245768"/>
    </source>
</evidence>
<dbReference type="Pfam" id="PF01266">
    <property type="entry name" value="DAO"/>
    <property type="match status" value="1"/>
</dbReference>
<dbReference type="InterPro" id="IPR045170">
    <property type="entry name" value="MTOX"/>
</dbReference>
<evidence type="ECO:0000259" key="7">
    <source>
        <dbReference type="Pfam" id="PF01266"/>
    </source>
</evidence>
<keyword evidence="9" id="KW-1185">Reference proteome</keyword>
<dbReference type="InterPro" id="IPR036188">
    <property type="entry name" value="FAD/NAD-bd_sf"/>
</dbReference>
<dbReference type="OrthoDB" id="2219495at2759"/>
<evidence type="ECO:0000256" key="2">
    <source>
        <dbReference type="ARBA" id="ARBA00010989"/>
    </source>
</evidence>
<evidence type="ECO:0000256" key="3">
    <source>
        <dbReference type="ARBA" id="ARBA00022630"/>
    </source>
</evidence>
<feature type="region of interest" description="Disordered" evidence="6">
    <location>
        <begin position="463"/>
        <end position="484"/>
    </location>
</feature>
<dbReference type="InterPro" id="IPR006076">
    <property type="entry name" value="FAD-dep_OxRdtase"/>
</dbReference>
<dbReference type="GO" id="GO:0008115">
    <property type="term" value="F:sarcosine oxidase activity"/>
    <property type="evidence" value="ECO:0007669"/>
    <property type="project" value="TreeGrafter"/>
</dbReference>
<comment type="similarity">
    <text evidence="2">Belongs to the MSOX/MTOX family.</text>
</comment>
<protein>
    <submittedName>
        <fullName evidence="8">FAD dependent oxidoreductase</fullName>
    </submittedName>
</protein>
<dbReference type="AlphaFoldDB" id="A0A316YVE4"/>
<dbReference type="InParanoid" id="A0A316YVE4"/>
<accession>A0A316YVE4</accession>
<organism evidence="8 9">
    <name type="scientific">Acaromyces ingoldii</name>
    <dbReference type="NCBI Taxonomy" id="215250"/>
    <lineage>
        <taxon>Eukaryota</taxon>
        <taxon>Fungi</taxon>
        <taxon>Dikarya</taxon>
        <taxon>Basidiomycota</taxon>
        <taxon>Ustilaginomycotina</taxon>
        <taxon>Exobasidiomycetes</taxon>
        <taxon>Exobasidiales</taxon>
        <taxon>Cryptobasidiaceae</taxon>
        <taxon>Acaromyces</taxon>
    </lineage>
</organism>
<feature type="compositionally biased region" description="Low complexity" evidence="6">
    <location>
        <begin position="466"/>
        <end position="476"/>
    </location>
</feature>
<dbReference type="PANTHER" id="PTHR10961">
    <property type="entry name" value="PEROXISOMAL SARCOSINE OXIDASE"/>
    <property type="match status" value="1"/>
</dbReference>
<dbReference type="Gene3D" id="3.50.50.60">
    <property type="entry name" value="FAD/NAD(P)-binding domain"/>
    <property type="match status" value="1"/>
</dbReference>
<dbReference type="EMBL" id="KZ819634">
    <property type="protein sequence ID" value="PWN93082.1"/>
    <property type="molecule type" value="Genomic_DNA"/>
</dbReference>
<dbReference type="GO" id="GO:0050031">
    <property type="term" value="F:L-pipecolate oxidase activity"/>
    <property type="evidence" value="ECO:0007669"/>
    <property type="project" value="TreeGrafter"/>
</dbReference>
<feature type="domain" description="FAD dependent oxidoreductase" evidence="7">
    <location>
        <begin position="10"/>
        <end position="431"/>
    </location>
</feature>
<proteinExistence type="inferred from homology"/>
<evidence type="ECO:0000313" key="8">
    <source>
        <dbReference type="EMBL" id="PWN93082.1"/>
    </source>
</evidence>
<keyword evidence="3" id="KW-0285">Flavoprotein</keyword>
<dbReference type="PANTHER" id="PTHR10961:SF46">
    <property type="entry name" value="PEROXISOMAL SARCOSINE OXIDASE"/>
    <property type="match status" value="1"/>
</dbReference>
<dbReference type="RefSeq" id="XP_025380280.1">
    <property type="nucleotide sequence ID" value="XM_025519443.1"/>
</dbReference>
<evidence type="ECO:0000256" key="1">
    <source>
        <dbReference type="ARBA" id="ARBA00001974"/>
    </source>
</evidence>
<dbReference type="Gene3D" id="3.30.9.10">
    <property type="entry name" value="D-Amino Acid Oxidase, subunit A, domain 2"/>
    <property type="match status" value="1"/>
</dbReference>
<reference evidence="8 9" key="1">
    <citation type="journal article" date="2018" name="Mol. Biol. Evol.">
        <title>Broad Genomic Sampling Reveals a Smut Pathogenic Ancestry of the Fungal Clade Ustilaginomycotina.</title>
        <authorList>
            <person name="Kijpornyongpan T."/>
            <person name="Mondo S.J."/>
            <person name="Barry K."/>
            <person name="Sandor L."/>
            <person name="Lee J."/>
            <person name="Lipzen A."/>
            <person name="Pangilinan J."/>
            <person name="LaButti K."/>
            <person name="Hainaut M."/>
            <person name="Henrissat B."/>
            <person name="Grigoriev I.V."/>
            <person name="Spatafora J.W."/>
            <person name="Aime M.C."/>
        </authorList>
    </citation>
    <scope>NUCLEOTIDE SEQUENCE [LARGE SCALE GENOMIC DNA]</scope>
    <source>
        <strain evidence="8 9">MCA 4198</strain>
    </source>
</reference>
<dbReference type="SUPFAM" id="SSF51905">
    <property type="entry name" value="FAD/NAD(P)-binding domain"/>
    <property type="match status" value="1"/>
</dbReference>
<sequence length="484" mass="52723">MAGPSAVSTYIVVGAGVFGASTALELVKAGHKVTVLERSQDGFHSPDAASNDLNKIVRADYSDPHYRDLAKETISIWRRSPLLSRFYHETGVLFRSGHNSTEGDAYLDVGVARANEAGSTLLEQPHPGKKLKPSAYHIKSGEEALRCFPPAVRPRLGECISKIGSRAADGQQGYFNARGGWAEADHATRAVLQEAIRLGAQVVSHAQVDEVLFDQGDKTRVVGVKTADGRSFFAGGPDGHVILCAGAWTRGLLKRIAPEQFDAWAPMAPTAQCVITVQLDEEQRRAFKDLPVVFNIETGFYCFEPDEHGLVKAAFHCEGYQRPLPDPSIPSTYPTFTTQQDGPVDESLVSTRAAPRVPADTPQRLLQELGLVYPELAKLKIDSDRICFYSESEDENWIIDYLPRAKGLILAGGDSGHAFKFLPILGQLVCARLGHSQVPSLTPHQDRVFSFAYHTELARQNERVTSSSASASSSSAQATLRGRL</sequence>
<keyword evidence="5" id="KW-0560">Oxidoreductase</keyword>
<dbReference type="Proteomes" id="UP000245768">
    <property type="component" value="Unassembled WGS sequence"/>
</dbReference>
<evidence type="ECO:0000256" key="5">
    <source>
        <dbReference type="ARBA" id="ARBA00023002"/>
    </source>
</evidence>
<keyword evidence="4" id="KW-0274">FAD</keyword>
<dbReference type="GO" id="GO:0050660">
    <property type="term" value="F:flavin adenine dinucleotide binding"/>
    <property type="evidence" value="ECO:0007669"/>
    <property type="project" value="InterPro"/>
</dbReference>
<comment type="cofactor">
    <cofactor evidence="1">
        <name>FAD</name>
        <dbReference type="ChEBI" id="CHEBI:57692"/>
    </cofactor>
</comment>
<dbReference type="STRING" id="215250.A0A316YVE4"/>
<gene>
    <name evidence="8" type="ORF">FA10DRAFT_247174</name>
</gene>
<dbReference type="GO" id="GO:0004657">
    <property type="term" value="F:proline dehydrogenase activity"/>
    <property type="evidence" value="ECO:0007669"/>
    <property type="project" value="TreeGrafter"/>
</dbReference>
<name>A0A316YVE4_9BASI</name>
<evidence type="ECO:0000256" key="4">
    <source>
        <dbReference type="ARBA" id="ARBA00022827"/>
    </source>
</evidence>
<dbReference type="GeneID" id="37041359"/>
<evidence type="ECO:0000256" key="6">
    <source>
        <dbReference type="SAM" id="MobiDB-lite"/>
    </source>
</evidence>